<dbReference type="Gene3D" id="3.80.10.10">
    <property type="entry name" value="Ribonuclease Inhibitor"/>
    <property type="match status" value="1"/>
</dbReference>
<dbReference type="InterPro" id="IPR032675">
    <property type="entry name" value="LRR_dom_sf"/>
</dbReference>
<reference evidence="2" key="1">
    <citation type="journal article" date="2020" name="J. Eukaryot. Microbiol.">
        <title>De novo Sequencing, Assembly and Annotation of the Transcriptome for the Free-Living Testate Amoeba Arcella intermedia.</title>
        <authorList>
            <person name="Ribeiro G.M."/>
            <person name="Porfirio-Sousa A.L."/>
            <person name="Maurer-Alcala X.X."/>
            <person name="Katz L.A."/>
            <person name="Lahr D.J.G."/>
        </authorList>
    </citation>
    <scope>NUCLEOTIDE SEQUENCE</scope>
</reference>
<dbReference type="GO" id="GO:0005096">
    <property type="term" value="F:GTPase activator activity"/>
    <property type="evidence" value="ECO:0007669"/>
    <property type="project" value="InterPro"/>
</dbReference>
<dbReference type="PANTHER" id="PTHR24113:SF15">
    <property type="entry name" value="NACHT DOMAIN-CONTAINING PROTEIN"/>
    <property type="match status" value="1"/>
</dbReference>
<accession>A0A6B2L5S1</accession>
<evidence type="ECO:0000313" key="2">
    <source>
        <dbReference type="EMBL" id="NDV32168.1"/>
    </source>
</evidence>
<feature type="region of interest" description="Disordered" evidence="1">
    <location>
        <begin position="244"/>
        <end position="265"/>
    </location>
</feature>
<dbReference type="EMBL" id="GIBP01003199">
    <property type="protein sequence ID" value="NDV32168.1"/>
    <property type="molecule type" value="Transcribed_RNA"/>
</dbReference>
<dbReference type="GO" id="GO:0005634">
    <property type="term" value="C:nucleus"/>
    <property type="evidence" value="ECO:0007669"/>
    <property type="project" value="TreeGrafter"/>
</dbReference>
<proteinExistence type="predicted"/>
<dbReference type="GO" id="GO:0006913">
    <property type="term" value="P:nucleocytoplasmic transport"/>
    <property type="evidence" value="ECO:0007669"/>
    <property type="project" value="TreeGrafter"/>
</dbReference>
<dbReference type="Pfam" id="PF13516">
    <property type="entry name" value="LRR_6"/>
    <property type="match status" value="3"/>
</dbReference>
<dbReference type="GO" id="GO:0031267">
    <property type="term" value="F:small GTPase binding"/>
    <property type="evidence" value="ECO:0007669"/>
    <property type="project" value="TreeGrafter"/>
</dbReference>
<evidence type="ECO:0008006" key="3">
    <source>
        <dbReference type="Google" id="ProtNLM"/>
    </source>
</evidence>
<evidence type="ECO:0000256" key="1">
    <source>
        <dbReference type="SAM" id="MobiDB-lite"/>
    </source>
</evidence>
<dbReference type="GO" id="GO:0005829">
    <property type="term" value="C:cytosol"/>
    <property type="evidence" value="ECO:0007669"/>
    <property type="project" value="TreeGrafter"/>
</dbReference>
<organism evidence="2">
    <name type="scientific">Arcella intermedia</name>
    <dbReference type="NCBI Taxonomy" id="1963864"/>
    <lineage>
        <taxon>Eukaryota</taxon>
        <taxon>Amoebozoa</taxon>
        <taxon>Tubulinea</taxon>
        <taxon>Elardia</taxon>
        <taxon>Arcellinida</taxon>
        <taxon>Sphaerothecina</taxon>
        <taxon>Arcellidae</taxon>
        <taxon>Arcella</taxon>
    </lineage>
</organism>
<feature type="region of interest" description="Disordered" evidence="1">
    <location>
        <begin position="197"/>
        <end position="220"/>
    </location>
</feature>
<feature type="compositionally biased region" description="Polar residues" evidence="1">
    <location>
        <begin position="245"/>
        <end position="263"/>
    </location>
</feature>
<protein>
    <recommendedName>
        <fullName evidence="3">Leucine Rich Repeat family protein</fullName>
    </recommendedName>
</protein>
<dbReference type="SUPFAM" id="SSF52047">
    <property type="entry name" value="RNI-like"/>
    <property type="match status" value="1"/>
</dbReference>
<sequence length="394" mass="44587">MLSHQALLSLNLSTNRIGLAGLNALVNAILGNKGLSLNTLYLCDNSFGPECGSPLSKLIEETSKIHHLNLFNNKLMDRGVKKIAEAIPKNTSLSYLNLSSNCLTDTGSKYITEALKINKTIEKLHMHNNYFTDDTARFFLTLLSSSLLTDENQKNQTSRFKLINLSGNMISLRLVNKLKSEFGGRVVMLDLELQKQEGSYEANPNRSDSKPTRKSLSKKKSFKKNLSELNMILEATENRIAKQIPAQSQKAEEVQSQQASPYVQSKKKTDYVEENQENFYQPVNEQLEQQVHQSTNTILQLQTDIQKKTVEISNARKLLEMHEASINSKKNGLCLDLIHQLEASKKRYFEMEKKNLETELKIGQSKQELEELQSAVRLTNLLIHSLSEDLSKLS</sequence>
<dbReference type="PANTHER" id="PTHR24113">
    <property type="entry name" value="RAN GTPASE-ACTIVATING PROTEIN 1"/>
    <property type="match status" value="1"/>
</dbReference>
<dbReference type="AlphaFoldDB" id="A0A6B2L5S1"/>
<name>A0A6B2L5S1_9EUKA</name>
<dbReference type="SMART" id="SM00368">
    <property type="entry name" value="LRR_RI"/>
    <property type="match status" value="5"/>
</dbReference>
<dbReference type="InterPro" id="IPR001611">
    <property type="entry name" value="Leu-rich_rpt"/>
</dbReference>
<dbReference type="GO" id="GO:0048471">
    <property type="term" value="C:perinuclear region of cytoplasm"/>
    <property type="evidence" value="ECO:0007669"/>
    <property type="project" value="TreeGrafter"/>
</dbReference>
<dbReference type="InterPro" id="IPR027038">
    <property type="entry name" value="RanGap"/>
</dbReference>